<dbReference type="OrthoDB" id="1112268at2759"/>
<gene>
    <name evidence="1" type="ORF">ISN44_As13g008330</name>
</gene>
<dbReference type="Proteomes" id="UP000694251">
    <property type="component" value="Chromosome 13"/>
</dbReference>
<evidence type="ECO:0000313" key="2">
    <source>
        <dbReference type="Proteomes" id="UP000694251"/>
    </source>
</evidence>
<comment type="caution">
    <text evidence="1">The sequence shown here is derived from an EMBL/GenBank/DDBJ whole genome shotgun (WGS) entry which is preliminary data.</text>
</comment>
<proteinExistence type="predicted"/>
<evidence type="ECO:0000313" key="1">
    <source>
        <dbReference type="EMBL" id="KAG7536910.1"/>
    </source>
</evidence>
<reference evidence="1 2" key="1">
    <citation type="submission" date="2020-12" db="EMBL/GenBank/DDBJ databases">
        <title>Concerted genomic and epigenomic changes stabilize Arabidopsis allopolyploids.</title>
        <authorList>
            <person name="Chen Z."/>
        </authorList>
    </citation>
    <scope>NUCLEOTIDE SEQUENCE [LARGE SCALE GENOMIC DNA]</scope>
    <source>
        <strain evidence="1">As9502</strain>
        <tissue evidence="1">Leaf</tissue>
    </source>
</reference>
<dbReference type="EMBL" id="JAEFBJ010000013">
    <property type="protein sequence ID" value="KAG7536910.1"/>
    <property type="molecule type" value="Genomic_DNA"/>
</dbReference>
<sequence>MMLPTLGGSGSTQCTHIDDQGNPYGLGSLVETLHKGKRKESYASSSSTVTVVELQEQLRRKISDQDAENARRDEEHRKSQARIASLEKLILFMKDKDPDLAAFMSTSPLLEPEVIIQPTTTTTTLPATT</sequence>
<protein>
    <submittedName>
        <fullName evidence="1">Uncharacterized protein</fullName>
    </submittedName>
</protein>
<keyword evidence="2" id="KW-1185">Reference proteome</keyword>
<dbReference type="AlphaFoldDB" id="A0A8T1XQQ3"/>
<organism evidence="1 2">
    <name type="scientific">Arabidopsis suecica</name>
    <name type="common">Swedish thale-cress</name>
    <name type="synonym">Cardaminopsis suecica</name>
    <dbReference type="NCBI Taxonomy" id="45249"/>
    <lineage>
        <taxon>Eukaryota</taxon>
        <taxon>Viridiplantae</taxon>
        <taxon>Streptophyta</taxon>
        <taxon>Embryophyta</taxon>
        <taxon>Tracheophyta</taxon>
        <taxon>Spermatophyta</taxon>
        <taxon>Magnoliopsida</taxon>
        <taxon>eudicotyledons</taxon>
        <taxon>Gunneridae</taxon>
        <taxon>Pentapetalae</taxon>
        <taxon>rosids</taxon>
        <taxon>malvids</taxon>
        <taxon>Brassicales</taxon>
        <taxon>Brassicaceae</taxon>
        <taxon>Camelineae</taxon>
        <taxon>Arabidopsis</taxon>
    </lineage>
</organism>
<name>A0A8T1XQQ3_ARASU</name>
<accession>A0A8T1XQQ3</accession>